<accession>A0ABN8A8Z3</accession>
<dbReference type="CDD" id="cd06558">
    <property type="entry name" value="crotonase-like"/>
    <property type="match status" value="1"/>
</dbReference>
<evidence type="ECO:0000313" key="2">
    <source>
        <dbReference type="EMBL" id="CAG9619822.1"/>
    </source>
</evidence>
<dbReference type="RefSeq" id="WP_230499751.1">
    <property type="nucleotide sequence ID" value="NZ_CAKJTJ010000002.1"/>
</dbReference>
<protein>
    <submittedName>
        <fullName evidence="2">Crotonyl-CoA hydratase</fullName>
        <ecNumber evidence="2">4.2.1.150</ecNumber>
    </submittedName>
</protein>
<dbReference type="InterPro" id="IPR029045">
    <property type="entry name" value="ClpP/crotonase-like_dom_sf"/>
</dbReference>
<dbReference type="PANTHER" id="PTHR11941">
    <property type="entry name" value="ENOYL-COA HYDRATASE-RELATED"/>
    <property type="match status" value="1"/>
</dbReference>
<sequence>MVVSKVDKYLDEHNIFWFKINRPEKRNAIDYDVMSELCEAISFVSRNEKIRAFFITGEGTKSFCSGGDLSIFHALHTKEEAYEMLSRMGETLYSLCTLPVPTYAIINGTAIGGGCEIAAACDVRIAYSDSKMGFVQGNLGITTGWGGASMLMEKVTHPHAVMMLNSTKVYTAKEAKELGFVQRVISEEQLPLLHEEVKASSKVLRSYKQAIIMKWKQSQLKQRMLAEIEQCSILWEMEEHHQAVRSFLEGKK</sequence>
<dbReference type="Gene3D" id="3.90.226.10">
    <property type="entry name" value="2-enoyl-CoA Hydratase, Chain A, domain 1"/>
    <property type="match status" value="1"/>
</dbReference>
<comment type="caution">
    <text evidence="2">The sequence shown here is derived from an EMBL/GenBank/DDBJ whole genome shotgun (WGS) entry which is preliminary data.</text>
</comment>
<reference evidence="2 3" key="1">
    <citation type="submission" date="2021-10" db="EMBL/GenBank/DDBJ databases">
        <authorList>
            <person name="Criscuolo A."/>
        </authorList>
    </citation>
    <scope>NUCLEOTIDE SEQUENCE [LARGE SCALE GENOMIC DNA]</scope>
    <source>
        <strain evidence="3">CIP 111883</strain>
    </source>
</reference>
<keyword evidence="3" id="KW-1185">Reference proteome</keyword>
<dbReference type="EC" id="4.2.1.150" evidence="2"/>
<dbReference type="GO" id="GO:0018812">
    <property type="term" value="F:3-hydroxyacyl-CoA dehydratase activity"/>
    <property type="evidence" value="ECO:0007669"/>
    <property type="project" value="UniProtKB-EC"/>
</dbReference>
<proteinExistence type="predicted"/>
<evidence type="ECO:0000313" key="3">
    <source>
        <dbReference type="Proteomes" id="UP000789833"/>
    </source>
</evidence>
<dbReference type="EMBL" id="CAKJTJ010000002">
    <property type="protein sequence ID" value="CAG9619822.1"/>
    <property type="molecule type" value="Genomic_DNA"/>
</dbReference>
<dbReference type="PANTHER" id="PTHR11941:SF27">
    <property type="entry name" value="ETHYLMALONYL-COA DECARBOXYLASE"/>
    <property type="match status" value="1"/>
</dbReference>
<keyword evidence="1 2" id="KW-0456">Lyase</keyword>
<evidence type="ECO:0000256" key="1">
    <source>
        <dbReference type="ARBA" id="ARBA00023239"/>
    </source>
</evidence>
<gene>
    <name evidence="2" type="ORF">BACCIP111883_00590</name>
</gene>
<dbReference type="Pfam" id="PF00378">
    <property type="entry name" value="ECH_1"/>
    <property type="match status" value="1"/>
</dbReference>
<name>A0ABN8A8Z3_9BACI</name>
<dbReference type="Proteomes" id="UP000789833">
    <property type="component" value="Unassembled WGS sequence"/>
</dbReference>
<dbReference type="SUPFAM" id="SSF52096">
    <property type="entry name" value="ClpP/crotonase"/>
    <property type="match status" value="1"/>
</dbReference>
<organism evidence="2 3">
    <name type="scientific">Sutcliffiella rhizosphaerae</name>
    <dbReference type="NCBI Taxonomy" id="2880967"/>
    <lineage>
        <taxon>Bacteria</taxon>
        <taxon>Bacillati</taxon>
        <taxon>Bacillota</taxon>
        <taxon>Bacilli</taxon>
        <taxon>Bacillales</taxon>
        <taxon>Bacillaceae</taxon>
        <taxon>Sutcliffiella</taxon>
    </lineage>
</organism>
<dbReference type="InterPro" id="IPR001753">
    <property type="entry name" value="Enoyl-CoA_hydra/iso"/>
</dbReference>